<gene>
    <name evidence="1" type="ORF">A3Q56_01901</name>
</gene>
<keyword evidence="2" id="KW-1185">Reference proteome</keyword>
<evidence type="ECO:0000313" key="1">
    <source>
        <dbReference type="EMBL" id="OAF70334.1"/>
    </source>
</evidence>
<name>A0A177BA70_9BILA</name>
<protein>
    <submittedName>
        <fullName evidence="1">Uncharacterized protein</fullName>
    </submittedName>
</protein>
<reference evidence="1 2" key="1">
    <citation type="submission" date="2016-04" db="EMBL/GenBank/DDBJ databases">
        <title>The genome of Intoshia linei affirms orthonectids as highly simplified spiralians.</title>
        <authorList>
            <person name="Mikhailov K.V."/>
            <person name="Slusarev G.S."/>
            <person name="Nikitin M.A."/>
            <person name="Logacheva M.D."/>
            <person name="Penin A."/>
            <person name="Aleoshin V."/>
            <person name="Panchin Y.V."/>
        </authorList>
    </citation>
    <scope>NUCLEOTIDE SEQUENCE [LARGE SCALE GENOMIC DNA]</scope>
    <source>
        <strain evidence="1">Intl2013</strain>
        <tissue evidence="1">Whole animal</tissue>
    </source>
</reference>
<dbReference type="EMBL" id="LWCA01000159">
    <property type="protein sequence ID" value="OAF70334.1"/>
    <property type="molecule type" value="Genomic_DNA"/>
</dbReference>
<dbReference type="AlphaFoldDB" id="A0A177BA70"/>
<comment type="caution">
    <text evidence="1">The sequence shown here is derived from an EMBL/GenBank/DDBJ whole genome shotgun (WGS) entry which is preliminary data.</text>
</comment>
<accession>A0A177BA70</accession>
<sequence length="337" mass="39210">MFDFIFSEYKDSQSYEFVVLTQSYWYKLKINNKKGKTSHGDEWIWKIGMKTKLAYPIHVFVGFMDSKAAIIIIQLINGYFNIYQQETLILSFCITGIVNKAPFCFNQNITSDFKNDCLYLAKNNNLVAISFKTINAFNKKVINETKFAWSYKVSKEIMQLKLNDSKKCIYVLKNLQEMILICDSNNRLIIMDNFTVKWIATYETVGIEKIKVLNIGKLNGVIFTIDSTGLVKLNIAKTNIKINNVFNQKNEDFDINYAAKNYAKYKSIIDNSDIMTENTEKPKKFLKIDVEKSEITQVEGHLMLRITVLYTLKLWSRTKTLDFMNSVLATYFSMLIK</sequence>
<organism evidence="1 2">
    <name type="scientific">Intoshia linei</name>
    <dbReference type="NCBI Taxonomy" id="1819745"/>
    <lineage>
        <taxon>Eukaryota</taxon>
        <taxon>Metazoa</taxon>
        <taxon>Spiralia</taxon>
        <taxon>Lophotrochozoa</taxon>
        <taxon>Mesozoa</taxon>
        <taxon>Orthonectida</taxon>
        <taxon>Rhopaluridae</taxon>
        <taxon>Intoshia</taxon>
    </lineage>
</organism>
<evidence type="ECO:0000313" key="2">
    <source>
        <dbReference type="Proteomes" id="UP000078046"/>
    </source>
</evidence>
<proteinExistence type="predicted"/>
<dbReference type="Proteomes" id="UP000078046">
    <property type="component" value="Unassembled WGS sequence"/>
</dbReference>